<organism evidence="3 4">
    <name type="scientific">Streptomyces beihaiensis</name>
    <dbReference type="NCBI Taxonomy" id="2984495"/>
    <lineage>
        <taxon>Bacteria</taxon>
        <taxon>Bacillati</taxon>
        <taxon>Actinomycetota</taxon>
        <taxon>Actinomycetes</taxon>
        <taxon>Kitasatosporales</taxon>
        <taxon>Streptomycetaceae</taxon>
        <taxon>Streptomyces</taxon>
    </lineage>
</organism>
<feature type="signal peptide" evidence="2">
    <location>
        <begin position="1"/>
        <end position="22"/>
    </location>
</feature>
<sequence>MRGRAWAVAALGALLVPLTGCGGSGPTPDTTRTTAIQRVLDRRADAVMDRDAAAYRATGDAEPELVTDLGKVPLDSWRYKVTRVETASARTVRVSAELSYRVDGYDDAPLVTDRTLELRRSGDASGPGTGTWSVTADRPAKGSGEQLWEQGEVTVVSGAHSLVLGVGRSSARLRAYAALADHAVPAVDSAWGTHWARKVVLLVPKSLDAMGELLGAPASGYRGIAAVTTGEAGGSRTAPADRVIVNPDAYAVLGDFGKQVVLTHETTHVATRASTSAATPLWLSEGYADWVGYRGTGRTPAQVAPELQKVVRAGDAPSELPDDRAFRFSSESGELARAYESGWLACRMIADKWGERKLASFYAAVGAHHGRSGAVDAALNRVLGVDEPAFVAQWRSYVRDELG</sequence>
<evidence type="ECO:0000313" key="3">
    <source>
        <dbReference type="EMBL" id="MCX3062379.1"/>
    </source>
</evidence>
<dbReference type="EMBL" id="JAPHNL010000270">
    <property type="protein sequence ID" value="MCX3062379.1"/>
    <property type="molecule type" value="Genomic_DNA"/>
</dbReference>
<feature type="chain" id="PRO_5046513267" description="Lipoprotein" evidence="2">
    <location>
        <begin position="23"/>
        <end position="403"/>
    </location>
</feature>
<reference evidence="3" key="1">
    <citation type="submission" date="2022-10" db="EMBL/GenBank/DDBJ databases">
        <title>Streptomyces beihaiensis sp. nov., a chitin degrading actinobacterium, isolated from shrimp pond soil.</title>
        <authorList>
            <person name="Xie J."/>
            <person name="Shen N."/>
        </authorList>
    </citation>
    <scope>NUCLEOTIDE SEQUENCE</scope>
    <source>
        <strain evidence="3">GXMU-J5</strain>
    </source>
</reference>
<evidence type="ECO:0000313" key="4">
    <source>
        <dbReference type="Proteomes" id="UP001163064"/>
    </source>
</evidence>
<gene>
    <name evidence="3" type="ORF">OFY01_21945</name>
</gene>
<name>A0ABT3TZA4_9ACTN</name>
<dbReference type="Proteomes" id="UP001163064">
    <property type="component" value="Unassembled WGS sequence"/>
</dbReference>
<evidence type="ECO:0000256" key="2">
    <source>
        <dbReference type="SAM" id="SignalP"/>
    </source>
</evidence>
<keyword evidence="2" id="KW-0732">Signal</keyword>
<proteinExistence type="predicted"/>
<accession>A0ABT3TZA4</accession>
<keyword evidence="4" id="KW-1185">Reference proteome</keyword>
<evidence type="ECO:0008006" key="5">
    <source>
        <dbReference type="Google" id="ProtNLM"/>
    </source>
</evidence>
<dbReference type="RefSeq" id="WP_266602549.1">
    <property type="nucleotide sequence ID" value="NZ_JAPHNL010000270.1"/>
</dbReference>
<evidence type="ECO:0000256" key="1">
    <source>
        <dbReference type="SAM" id="MobiDB-lite"/>
    </source>
</evidence>
<comment type="caution">
    <text evidence="3">The sequence shown here is derived from an EMBL/GenBank/DDBJ whole genome shotgun (WGS) entry which is preliminary data.</text>
</comment>
<protein>
    <recommendedName>
        <fullName evidence="5">Lipoprotein</fullName>
    </recommendedName>
</protein>
<feature type="region of interest" description="Disordered" evidence="1">
    <location>
        <begin position="120"/>
        <end position="140"/>
    </location>
</feature>